<dbReference type="GO" id="GO:0010972">
    <property type="term" value="P:negative regulation of G2/M transition of mitotic cell cycle"/>
    <property type="evidence" value="ECO:0007669"/>
    <property type="project" value="TreeGrafter"/>
</dbReference>
<proteinExistence type="predicted"/>
<keyword evidence="3" id="KW-1185">Reference proteome</keyword>
<gene>
    <name evidence="2" type="ORF">CCHLO57077_00007829</name>
</gene>
<comment type="caution">
    <text evidence="2">The sequence shown here is derived from an EMBL/GenBank/DDBJ whole genome shotgun (WGS) entry which is preliminary data.</text>
</comment>
<feature type="compositionally biased region" description="Basic and acidic residues" evidence="1">
    <location>
        <begin position="1"/>
        <end position="19"/>
    </location>
</feature>
<dbReference type="InterPro" id="IPR011990">
    <property type="entry name" value="TPR-like_helical_dom_sf"/>
</dbReference>
<feature type="compositionally biased region" description="Low complexity" evidence="1">
    <location>
        <begin position="80"/>
        <end position="98"/>
    </location>
</feature>
<feature type="region of interest" description="Disordered" evidence="1">
    <location>
        <begin position="1"/>
        <end position="138"/>
    </location>
</feature>
<dbReference type="InterPro" id="IPR052945">
    <property type="entry name" value="Mitotic_Regulator"/>
</dbReference>
<feature type="compositionally biased region" description="Basic and acidic residues" evidence="1">
    <location>
        <begin position="50"/>
        <end position="74"/>
    </location>
</feature>
<dbReference type="Proteomes" id="UP001160390">
    <property type="component" value="Unassembled WGS sequence"/>
</dbReference>
<feature type="compositionally biased region" description="Low complexity" evidence="1">
    <location>
        <begin position="156"/>
        <end position="167"/>
    </location>
</feature>
<dbReference type="PANTHER" id="PTHR43628">
    <property type="entry name" value="ACTIVATOR OF C KINASE PROTEIN 1-RELATED"/>
    <property type="match status" value="1"/>
</dbReference>
<sequence length="367" mass="40047">MGLRDMLRRKDDDDEEPHRQKGNTNNLDTPDFVFIRSDTTTQEYIQPPHHPHDHDHLAAAKEPSLARRSLDVFRPRSRSRSGSAASSSQAAAADGPASPRRPRRVSEVLHLNRAPDSSEYVPTNLPEIQVGGDAQDESQWESRAMMLAGQSELVRSRPSSSVGTPRTPSRPPSRGGGGAVSSKEIDEDIQEAIRLHEEGDLLASSRIFGRLADPNGANNPLSQVLYGLALRHGWGVAPDPAGAVRYLTAALSSSASIEELALKAGLKKGGAAKGELVLAIFELANCFRHGWGINKDPVAAKQYYETAANLGDADAMNEVAWCYLEGHGCKKDKYAAARYYRMAEKAGNKTIGNSWIWKEKYDPNGKK</sequence>
<dbReference type="InterPro" id="IPR006597">
    <property type="entry name" value="Sel1-like"/>
</dbReference>
<reference evidence="2" key="1">
    <citation type="submission" date="2023-01" db="EMBL/GenBank/DDBJ databases">
        <authorList>
            <person name="Piombo E."/>
        </authorList>
    </citation>
    <scope>NUCLEOTIDE SEQUENCE</scope>
</reference>
<dbReference type="Gene3D" id="1.25.40.10">
    <property type="entry name" value="Tetratricopeptide repeat domain"/>
    <property type="match status" value="1"/>
</dbReference>
<protein>
    <recommendedName>
        <fullName evidence="4">HCP-like protein</fullName>
    </recommendedName>
</protein>
<evidence type="ECO:0000256" key="1">
    <source>
        <dbReference type="SAM" id="MobiDB-lite"/>
    </source>
</evidence>
<organism evidence="2 3">
    <name type="scientific">Clonostachys chloroleuca</name>
    <dbReference type="NCBI Taxonomy" id="1926264"/>
    <lineage>
        <taxon>Eukaryota</taxon>
        <taxon>Fungi</taxon>
        <taxon>Dikarya</taxon>
        <taxon>Ascomycota</taxon>
        <taxon>Pezizomycotina</taxon>
        <taxon>Sordariomycetes</taxon>
        <taxon>Hypocreomycetidae</taxon>
        <taxon>Hypocreales</taxon>
        <taxon>Bionectriaceae</taxon>
        <taxon>Clonostachys</taxon>
    </lineage>
</organism>
<dbReference type="SUPFAM" id="SSF81901">
    <property type="entry name" value="HCP-like"/>
    <property type="match status" value="1"/>
</dbReference>
<dbReference type="PANTHER" id="PTHR43628:SF1">
    <property type="entry name" value="CHITIN SYNTHASE REGULATORY FACTOR 2-RELATED"/>
    <property type="match status" value="1"/>
</dbReference>
<evidence type="ECO:0008006" key="4">
    <source>
        <dbReference type="Google" id="ProtNLM"/>
    </source>
</evidence>
<evidence type="ECO:0000313" key="2">
    <source>
        <dbReference type="EMBL" id="CAI6052213.1"/>
    </source>
</evidence>
<name>A0AA35PUY2_9HYPO</name>
<dbReference type="GO" id="GO:0032153">
    <property type="term" value="C:cell division site"/>
    <property type="evidence" value="ECO:0007669"/>
    <property type="project" value="TreeGrafter"/>
</dbReference>
<dbReference type="AlphaFoldDB" id="A0AA35PUY2"/>
<evidence type="ECO:0000313" key="3">
    <source>
        <dbReference type="Proteomes" id="UP001160390"/>
    </source>
</evidence>
<feature type="region of interest" description="Disordered" evidence="1">
    <location>
        <begin position="151"/>
        <end position="184"/>
    </location>
</feature>
<dbReference type="EMBL" id="CABFNP030000612">
    <property type="protein sequence ID" value="CAI6052213.1"/>
    <property type="molecule type" value="Genomic_DNA"/>
</dbReference>
<dbReference type="SMART" id="SM00671">
    <property type="entry name" value="SEL1"/>
    <property type="match status" value="3"/>
</dbReference>
<accession>A0AA35PUY2</accession>
<dbReference type="Pfam" id="PF08238">
    <property type="entry name" value="Sel1"/>
    <property type="match status" value="3"/>
</dbReference>